<evidence type="ECO:0000313" key="4">
    <source>
        <dbReference type="Proteomes" id="UP000479000"/>
    </source>
</evidence>
<feature type="compositionally biased region" description="Basic and acidic residues" evidence="1">
    <location>
        <begin position="603"/>
        <end position="617"/>
    </location>
</feature>
<dbReference type="AlphaFoldDB" id="A0A6H5GCD2"/>
<feature type="region of interest" description="Disordered" evidence="1">
    <location>
        <begin position="717"/>
        <end position="749"/>
    </location>
</feature>
<evidence type="ECO:0000256" key="1">
    <source>
        <dbReference type="SAM" id="MobiDB-lite"/>
    </source>
</evidence>
<reference evidence="3 4" key="1">
    <citation type="submission" date="2020-02" db="EMBL/GenBank/DDBJ databases">
        <authorList>
            <person name="Ferguson B K."/>
        </authorList>
    </citation>
    <scope>NUCLEOTIDE SEQUENCE [LARGE SCALE GENOMIC DNA]</scope>
</reference>
<feature type="compositionally biased region" description="Basic and acidic residues" evidence="1">
    <location>
        <begin position="337"/>
        <end position="347"/>
    </location>
</feature>
<feature type="region of interest" description="Disordered" evidence="1">
    <location>
        <begin position="311"/>
        <end position="407"/>
    </location>
</feature>
<dbReference type="OrthoDB" id="10007483at2759"/>
<dbReference type="Proteomes" id="UP000479000">
    <property type="component" value="Unassembled WGS sequence"/>
</dbReference>
<organism evidence="3 4">
    <name type="scientific">Nesidiocoris tenuis</name>
    <dbReference type="NCBI Taxonomy" id="355587"/>
    <lineage>
        <taxon>Eukaryota</taxon>
        <taxon>Metazoa</taxon>
        <taxon>Ecdysozoa</taxon>
        <taxon>Arthropoda</taxon>
        <taxon>Hexapoda</taxon>
        <taxon>Insecta</taxon>
        <taxon>Pterygota</taxon>
        <taxon>Neoptera</taxon>
        <taxon>Paraneoptera</taxon>
        <taxon>Hemiptera</taxon>
        <taxon>Heteroptera</taxon>
        <taxon>Panheteroptera</taxon>
        <taxon>Cimicomorpha</taxon>
        <taxon>Miridae</taxon>
        <taxon>Dicyphina</taxon>
        <taxon>Nesidiocoris</taxon>
    </lineage>
</organism>
<dbReference type="InterPro" id="IPR006020">
    <property type="entry name" value="PTB/PI_dom"/>
</dbReference>
<dbReference type="PANTHER" id="PTHR21219">
    <property type="entry name" value="FI19613P1"/>
    <property type="match status" value="1"/>
</dbReference>
<feature type="domain" description="PID" evidence="2">
    <location>
        <begin position="10"/>
        <end position="179"/>
    </location>
</feature>
<protein>
    <recommendedName>
        <fullName evidence="2">PID domain-containing protein</fullName>
    </recommendedName>
</protein>
<dbReference type="Gene3D" id="2.30.29.30">
    <property type="entry name" value="Pleckstrin-homology domain (PH domain)/Phosphotyrosine-binding domain (PTB)"/>
    <property type="match status" value="1"/>
</dbReference>
<feature type="region of interest" description="Disordered" evidence="1">
    <location>
        <begin position="516"/>
        <end position="538"/>
    </location>
</feature>
<feature type="region of interest" description="Disordered" evidence="1">
    <location>
        <begin position="563"/>
        <end position="637"/>
    </location>
</feature>
<evidence type="ECO:0000313" key="3">
    <source>
        <dbReference type="EMBL" id="CAB0000977.1"/>
    </source>
</evidence>
<dbReference type="EMBL" id="CADCXU010010248">
    <property type="protein sequence ID" value="CAB0000977.1"/>
    <property type="molecule type" value="Genomic_DNA"/>
</dbReference>
<dbReference type="CDD" id="cd01217">
    <property type="entry name" value="PTB_CG12581"/>
    <property type="match status" value="1"/>
</dbReference>
<name>A0A6H5GCD2_9HEMI</name>
<accession>A0A6H5GCD2</accession>
<dbReference type="InterPro" id="IPR011993">
    <property type="entry name" value="PH-like_dom_sf"/>
</dbReference>
<evidence type="ECO:0000259" key="2">
    <source>
        <dbReference type="SMART" id="SM00462"/>
    </source>
</evidence>
<proteinExistence type="predicted"/>
<keyword evidence="4" id="KW-1185">Reference proteome</keyword>
<sequence>MASHHGSDATPICRCRVLYLGSAVPHITKDGLQGIQEPLRELYPEMGALSARGIDSWLSVWSNGILLENVDENHKKVTRFFPIDTLHYCAAVRYVLVPEKSSSSATGSASQPRFLPLDSPFARSPNPNHPPLFACILRRTTGIKVLECHTFICKREMAANALVRCCFHAYADSSYARSIDNPGYGTVGGPGSAAPSTYGTLTKDCMIGSSASSIDKVDGWRKMMPADARAGGMGGSTLTLDSAVVHNSSASPTYNNAAANAGSQSLVINSEFSRSQDDVSVYNGDENHKIWAGSNRDASDGEEAIYGEYTSSTMKSQRSSRPRQIVSAAPPPPPPPNEEKKSSSDAARRKKKSSGESAGGGGSREEVYPPGMNGSLLRPGSHHYHNTVRSHGSGAGMPPMMRYPPNAGHPPPPPLLVPMPPSTIPHLRRAGKGGNGGGRLPPPQMIPAPAFHHMPPPQPPPPMFIQGGKKGKPYPLSMEEPIYMPSNRPMSPVSSYQPCHFPIEAYLMHHYATMTPTTKKKKNKKGSNGGTMMMPPPQMLPVLPPPPPHMTPEEWGAAARYGVHPMHRNGGPKAVGRHPPPPMAGHHHYPPPPPPGHHTNGGHHIDGPDPRDAAHDADDGDEDGGGDDSPYNTGIYRRKGHINERAFSYSIRQEHRSRSYGSLANLKFAPLPVVPSSYYEGGPVEGNGTGNRKEEIKKEREIMQMMQDLDLSGDDIERSEVPANMYQRGGGAGTGPRSSGSRPVDPRRS</sequence>
<gene>
    <name evidence="3" type="ORF">NTEN_LOCUS6764</name>
</gene>
<dbReference type="PANTHER" id="PTHR21219:SF3">
    <property type="entry name" value="FI19613P1"/>
    <property type="match status" value="1"/>
</dbReference>
<dbReference type="SMART" id="SM00462">
    <property type="entry name" value="PTB"/>
    <property type="match status" value="1"/>
</dbReference>
<dbReference type="SUPFAM" id="SSF50729">
    <property type="entry name" value="PH domain-like"/>
    <property type="match status" value="1"/>
</dbReference>